<evidence type="ECO:0000313" key="4">
    <source>
        <dbReference type="Proteomes" id="UP000289738"/>
    </source>
</evidence>
<proteinExistence type="predicted"/>
<dbReference type="Proteomes" id="UP000289738">
    <property type="component" value="Chromosome B08"/>
</dbReference>
<feature type="region of interest" description="Disordered" evidence="1">
    <location>
        <begin position="1"/>
        <end position="30"/>
    </location>
</feature>
<evidence type="ECO:0000313" key="3">
    <source>
        <dbReference type="EMBL" id="RYQ94617.1"/>
    </source>
</evidence>
<evidence type="ECO:0000259" key="2">
    <source>
        <dbReference type="Pfam" id="PF21673"/>
    </source>
</evidence>
<feature type="domain" description="CCDC93 N-terminal" evidence="2">
    <location>
        <begin position="28"/>
        <end position="75"/>
    </location>
</feature>
<protein>
    <recommendedName>
        <fullName evidence="2">CCDC93 N-terminal domain-containing protein</fullName>
    </recommendedName>
</protein>
<dbReference type="EMBL" id="SDMP01000018">
    <property type="protein sequence ID" value="RYQ94617.1"/>
    <property type="molecule type" value="Genomic_DNA"/>
</dbReference>
<keyword evidence="4" id="KW-1185">Reference proteome</keyword>
<accession>A0A444XY88</accession>
<sequence>MKADKNSPSRHSLAAPARVERSSMEDNEDSSTLHQILDLFFSAGYVEAVNSDAPPSHKIAHGLSWCFASLDASYSTITRVSLSNLATA</sequence>
<organism evidence="3 4">
    <name type="scientific">Arachis hypogaea</name>
    <name type="common">Peanut</name>
    <dbReference type="NCBI Taxonomy" id="3818"/>
    <lineage>
        <taxon>Eukaryota</taxon>
        <taxon>Viridiplantae</taxon>
        <taxon>Streptophyta</taxon>
        <taxon>Embryophyta</taxon>
        <taxon>Tracheophyta</taxon>
        <taxon>Spermatophyta</taxon>
        <taxon>Magnoliopsida</taxon>
        <taxon>eudicotyledons</taxon>
        <taxon>Gunneridae</taxon>
        <taxon>Pentapetalae</taxon>
        <taxon>rosids</taxon>
        <taxon>fabids</taxon>
        <taxon>Fabales</taxon>
        <taxon>Fabaceae</taxon>
        <taxon>Papilionoideae</taxon>
        <taxon>50 kb inversion clade</taxon>
        <taxon>dalbergioids sensu lato</taxon>
        <taxon>Dalbergieae</taxon>
        <taxon>Pterocarpus clade</taxon>
        <taxon>Arachis</taxon>
    </lineage>
</organism>
<dbReference type="Pfam" id="PF21673">
    <property type="entry name" value="CCDC93_N"/>
    <property type="match status" value="1"/>
</dbReference>
<reference evidence="3 4" key="1">
    <citation type="submission" date="2019-01" db="EMBL/GenBank/DDBJ databases">
        <title>Sequencing of cultivated peanut Arachis hypogaea provides insights into genome evolution and oil improvement.</title>
        <authorList>
            <person name="Chen X."/>
        </authorList>
    </citation>
    <scope>NUCLEOTIDE SEQUENCE [LARGE SCALE GENOMIC DNA]</scope>
    <source>
        <strain evidence="4">cv. Fuhuasheng</strain>
        <tissue evidence="3">Leaves</tissue>
    </source>
</reference>
<dbReference type="AlphaFoldDB" id="A0A444XY88"/>
<evidence type="ECO:0000256" key="1">
    <source>
        <dbReference type="SAM" id="MobiDB-lite"/>
    </source>
</evidence>
<dbReference type="InterPro" id="IPR048747">
    <property type="entry name" value="CCDC93_N"/>
</dbReference>
<comment type="caution">
    <text evidence="3">The sequence shown here is derived from an EMBL/GenBank/DDBJ whole genome shotgun (WGS) entry which is preliminary data.</text>
</comment>
<name>A0A444XY88_ARAHY</name>
<gene>
    <name evidence="3" type="ORF">Ahy_B08g089552</name>
</gene>